<keyword evidence="3" id="KW-1185">Reference proteome</keyword>
<proteinExistence type="predicted"/>
<protein>
    <submittedName>
        <fullName evidence="2">Uncharacterized conserved protein, DUF427 family</fullName>
    </submittedName>
</protein>
<sequence>MIHDPAGRISLHPHHRRVRIWAGGQVIADSHNAIELRETDYPPRQYLPREDVDLQRLTRSSTVTHCPFKGDTTYFSLERDDATLKDIAWSYERPFEAMTAIKGHLAFDTRLVEEELDWASHEA</sequence>
<dbReference type="STRING" id="1121942.SAMN02745148_02564"/>
<gene>
    <name evidence="2" type="ORF">SAMN02745148_02564</name>
</gene>
<reference evidence="2 3" key="1">
    <citation type="submission" date="2016-11" db="EMBL/GenBank/DDBJ databases">
        <authorList>
            <person name="Jaros S."/>
            <person name="Januszkiewicz K."/>
            <person name="Wedrychowicz H."/>
        </authorList>
    </citation>
    <scope>NUCLEOTIDE SEQUENCE [LARGE SCALE GENOMIC DNA]</scope>
    <source>
        <strain evidence="2 3">DSM 19980</strain>
    </source>
</reference>
<evidence type="ECO:0000313" key="2">
    <source>
        <dbReference type="EMBL" id="SHF41383.1"/>
    </source>
</evidence>
<dbReference type="InterPro" id="IPR007361">
    <property type="entry name" value="DUF427"/>
</dbReference>
<dbReference type="PANTHER" id="PTHR34310:SF9">
    <property type="entry name" value="BLR5716 PROTEIN"/>
    <property type="match status" value="1"/>
</dbReference>
<dbReference type="Gene3D" id="2.170.150.40">
    <property type="entry name" value="Domain of unknown function (DUF427)"/>
    <property type="match status" value="1"/>
</dbReference>
<name>A0A1M5BFM1_9GAMM</name>
<dbReference type="RefSeq" id="WP_072823475.1">
    <property type="nucleotide sequence ID" value="NZ_FQUJ01000011.1"/>
</dbReference>
<evidence type="ECO:0000313" key="3">
    <source>
        <dbReference type="Proteomes" id="UP000184346"/>
    </source>
</evidence>
<feature type="domain" description="DUF427" evidence="1">
    <location>
        <begin position="18"/>
        <end position="108"/>
    </location>
</feature>
<dbReference type="Pfam" id="PF04248">
    <property type="entry name" value="NTP_transf_9"/>
    <property type="match status" value="1"/>
</dbReference>
<dbReference type="OrthoDB" id="4565346at2"/>
<dbReference type="PANTHER" id="PTHR34310">
    <property type="entry name" value="DUF427 DOMAIN PROTEIN (AFU_ORTHOLOGUE AFUA_3G02220)"/>
    <property type="match status" value="1"/>
</dbReference>
<accession>A0A1M5BFM1</accession>
<organism evidence="2 3">
    <name type="scientific">Modicisalibacter ilicicola DSM 19980</name>
    <dbReference type="NCBI Taxonomy" id="1121942"/>
    <lineage>
        <taxon>Bacteria</taxon>
        <taxon>Pseudomonadati</taxon>
        <taxon>Pseudomonadota</taxon>
        <taxon>Gammaproteobacteria</taxon>
        <taxon>Oceanospirillales</taxon>
        <taxon>Halomonadaceae</taxon>
        <taxon>Modicisalibacter</taxon>
    </lineage>
</organism>
<dbReference type="EMBL" id="FQUJ01000011">
    <property type="protein sequence ID" value="SHF41383.1"/>
    <property type="molecule type" value="Genomic_DNA"/>
</dbReference>
<dbReference type="InterPro" id="IPR038694">
    <property type="entry name" value="DUF427_sf"/>
</dbReference>
<evidence type="ECO:0000259" key="1">
    <source>
        <dbReference type="Pfam" id="PF04248"/>
    </source>
</evidence>
<dbReference type="AlphaFoldDB" id="A0A1M5BFM1"/>
<dbReference type="Proteomes" id="UP000184346">
    <property type="component" value="Unassembled WGS sequence"/>
</dbReference>